<dbReference type="Proteomes" id="UP000324222">
    <property type="component" value="Unassembled WGS sequence"/>
</dbReference>
<keyword evidence="1" id="KW-1133">Transmembrane helix</keyword>
<keyword evidence="1" id="KW-0472">Membrane</keyword>
<organism evidence="3 4">
    <name type="scientific">Portunus trituberculatus</name>
    <name type="common">Swimming crab</name>
    <name type="synonym">Neptunus trituberculatus</name>
    <dbReference type="NCBI Taxonomy" id="210409"/>
    <lineage>
        <taxon>Eukaryota</taxon>
        <taxon>Metazoa</taxon>
        <taxon>Ecdysozoa</taxon>
        <taxon>Arthropoda</taxon>
        <taxon>Crustacea</taxon>
        <taxon>Multicrustacea</taxon>
        <taxon>Malacostraca</taxon>
        <taxon>Eumalacostraca</taxon>
        <taxon>Eucarida</taxon>
        <taxon>Decapoda</taxon>
        <taxon>Pleocyemata</taxon>
        <taxon>Brachyura</taxon>
        <taxon>Eubrachyura</taxon>
        <taxon>Portunoidea</taxon>
        <taxon>Portunidae</taxon>
        <taxon>Portuninae</taxon>
        <taxon>Portunus</taxon>
    </lineage>
</organism>
<dbReference type="OrthoDB" id="75724at2759"/>
<evidence type="ECO:0000313" key="4">
    <source>
        <dbReference type="Proteomes" id="UP000324222"/>
    </source>
</evidence>
<reference evidence="3 4" key="1">
    <citation type="submission" date="2019-05" db="EMBL/GenBank/DDBJ databases">
        <title>Another draft genome of Portunus trituberculatus and its Hox gene families provides insights of decapod evolution.</title>
        <authorList>
            <person name="Jeong J.-H."/>
            <person name="Song I."/>
            <person name="Kim S."/>
            <person name="Choi T."/>
            <person name="Kim D."/>
            <person name="Ryu S."/>
            <person name="Kim W."/>
        </authorList>
    </citation>
    <scope>NUCLEOTIDE SEQUENCE [LARGE SCALE GENOMIC DNA]</scope>
    <source>
        <tissue evidence="3">Muscle</tissue>
    </source>
</reference>
<dbReference type="CDD" id="cd00170">
    <property type="entry name" value="SEC14"/>
    <property type="match status" value="1"/>
</dbReference>
<evidence type="ECO:0000259" key="2">
    <source>
        <dbReference type="PROSITE" id="PS50191"/>
    </source>
</evidence>
<dbReference type="SMART" id="SM00516">
    <property type="entry name" value="SEC14"/>
    <property type="match status" value="1"/>
</dbReference>
<dbReference type="SUPFAM" id="SSF52087">
    <property type="entry name" value="CRAL/TRIO domain"/>
    <property type="match status" value="1"/>
</dbReference>
<dbReference type="InterPro" id="IPR036865">
    <property type="entry name" value="CRAL-TRIO_dom_sf"/>
</dbReference>
<feature type="domain" description="CRAL-TRIO" evidence="2">
    <location>
        <begin position="23"/>
        <end position="146"/>
    </location>
</feature>
<dbReference type="EMBL" id="VSRR010104446">
    <property type="protein sequence ID" value="MPC96041.1"/>
    <property type="molecule type" value="Genomic_DNA"/>
</dbReference>
<dbReference type="Gene3D" id="3.40.525.10">
    <property type="entry name" value="CRAL-TRIO lipid binding domain"/>
    <property type="match status" value="1"/>
</dbReference>
<accession>A0A5B7JDJ7</accession>
<feature type="transmembrane region" description="Helical" evidence="1">
    <location>
        <begin position="124"/>
        <end position="143"/>
    </location>
</feature>
<dbReference type="Pfam" id="PF00650">
    <property type="entry name" value="CRAL_TRIO"/>
    <property type="match status" value="1"/>
</dbReference>
<proteinExistence type="predicted"/>
<dbReference type="PANTHER" id="PTHR46590">
    <property type="entry name" value="PHOSPHATIDYLINOSITOL TRANSFER PROTEIN CSR1-RELATED"/>
    <property type="match status" value="1"/>
</dbReference>
<keyword evidence="4" id="KW-1185">Reference proteome</keyword>
<dbReference type="PANTHER" id="PTHR46590:SF1">
    <property type="entry name" value="PHOSPHATIDYLINOSITOL TRANSFER PROTEIN CSR1"/>
    <property type="match status" value="1"/>
</dbReference>
<dbReference type="InterPro" id="IPR001251">
    <property type="entry name" value="CRAL-TRIO_dom"/>
</dbReference>
<dbReference type="AlphaFoldDB" id="A0A5B7JDJ7"/>
<dbReference type="InterPro" id="IPR052432">
    <property type="entry name" value="PITP/CRAL-TRIO"/>
</dbReference>
<dbReference type="PROSITE" id="PS50191">
    <property type="entry name" value="CRAL_TRIO"/>
    <property type="match status" value="1"/>
</dbReference>
<name>A0A5B7JDJ7_PORTR</name>
<evidence type="ECO:0000313" key="3">
    <source>
        <dbReference type="EMBL" id="MPC96041.1"/>
    </source>
</evidence>
<evidence type="ECO:0000256" key="1">
    <source>
        <dbReference type="SAM" id="Phobius"/>
    </source>
</evidence>
<gene>
    <name evidence="3" type="primary">SPAC3H8.02</name>
    <name evidence="3" type="ORF">E2C01_091277</name>
</gene>
<keyword evidence="1" id="KW-0812">Transmembrane</keyword>
<comment type="caution">
    <text evidence="3">The sequence shown here is derived from an EMBL/GenBank/DDBJ whole genome shotgun (WGS) entry which is preliminary data.</text>
</comment>
<protein>
    <submittedName>
        <fullName evidence="3">CRAL-TRIO domain-containing protein C3H8.02</fullName>
    </submittedName>
</protein>
<sequence>MVATEEWRRDFKVASICATTPGVRRMSASNLAEVVEGRDKLGRPVVVVTARNHSLFGRDMDDMTQYIVYVLELICARCGDENEAEIPDNMCLVFEMRGFGLSCMDYPALRKLFNVMTDHYPERLGVCLILNAPFIFSGCWPIIRSW</sequence>